<gene>
    <name evidence="5" type="ORF">NTEN_LOCUS18327</name>
</gene>
<dbReference type="GO" id="GO:0005525">
    <property type="term" value="F:GTP binding"/>
    <property type="evidence" value="ECO:0007669"/>
    <property type="project" value="UniProtKB-KW"/>
</dbReference>
<dbReference type="InterPro" id="IPR000217">
    <property type="entry name" value="Tubulin"/>
</dbReference>
<keyword evidence="6" id="KW-1185">Reference proteome</keyword>
<organism evidence="5 6">
    <name type="scientific">Nesidiocoris tenuis</name>
    <dbReference type="NCBI Taxonomy" id="355587"/>
    <lineage>
        <taxon>Eukaryota</taxon>
        <taxon>Metazoa</taxon>
        <taxon>Ecdysozoa</taxon>
        <taxon>Arthropoda</taxon>
        <taxon>Hexapoda</taxon>
        <taxon>Insecta</taxon>
        <taxon>Pterygota</taxon>
        <taxon>Neoptera</taxon>
        <taxon>Paraneoptera</taxon>
        <taxon>Hemiptera</taxon>
        <taxon>Heteroptera</taxon>
        <taxon>Panheteroptera</taxon>
        <taxon>Cimicomorpha</taxon>
        <taxon>Miridae</taxon>
        <taxon>Dicyphina</taxon>
        <taxon>Nesidiocoris</taxon>
    </lineage>
</organism>
<evidence type="ECO:0000313" key="6">
    <source>
        <dbReference type="Proteomes" id="UP000479000"/>
    </source>
</evidence>
<accession>A0A6H5HBE7</accession>
<dbReference type="OrthoDB" id="6073114at2759"/>
<dbReference type="GO" id="GO:0007017">
    <property type="term" value="P:microtubule-based process"/>
    <property type="evidence" value="ECO:0007669"/>
    <property type="project" value="InterPro"/>
</dbReference>
<dbReference type="InterPro" id="IPR023123">
    <property type="entry name" value="Tubulin_C"/>
</dbReference>
<evidence type="ECO:0000256" key="3">
    <source>
        <dbReference type="ARBA" id="ARBA00022741"/>
    </source>
</evidence>
<dbReference type="Gene3D" id="1.10.287.600">
    <property type="entry name" value="Helix hairpin bin"/>
    <property type="match status" value="1"/>
</dbReference>
<name>A0A6H5HBE7_9HEMI</name>
<proteinExistence type="inferred from homology"/>
<reference evidence="5 6" key="1">
    <citation type="submission" date="2020-02" db="EMBL/GenBank/DDBJ databases">
        <authorList>
            <person name="Ferguson B K."/>
        </authorList>
    </citation>
    <scope>NUCLEOTIDE SEQUENCE [LARGE SCALE GENOMIC DNA]</scope>
</reference>
<dbReference type="EMBL" id="CADCXU010027012">
    <property type="protein sequence ID" value="CAB0013758.1"/>
    <property type="molecule type" value="Genomic_DNA"/>
</dbReference>
<evidence type="ECO:0000313" key="5">
    <source>
        <dbReference type="EMBL" id="CAB0013758.1"/>
    </source>
</evidence>
<sequence>MKSKKLCWEECKCCADIRLRGGISLTTVCHHIALGNTSAINEMIRRVLKQFGPMLERKAFLHWYTGEGMEAAEFKDCQHNIVDLTQEYESLARDVGGAVEGGDAESTGDDLSQTE</sequence>
<dbReference type="InterPro" id="IPR008280">
    <property type="entry name" value="Tub_FtsZ_C"/>
</dbReference>
<dbReference type="Proteomes" id="UP000479000">
    <property type="component" value="Unassembled WGS sequence"/>
</dbReference>
<evidence type="ECO:0000256" key="2">
    <source>
        <dbReference type="ARBA" id="ARBA00022701"/>
    </source>
</evidence>
<dbReference type="PANTHER" id="PTHR11588">
    <property type="entry name" value="TUBULIN"/>
    <property type="match status" value="1"/>
</dbReference>
<evidence type="ECO:0008006" key="7">
    <source>
        <dbReference type="Google" id="ProtNLM"/>
    </source>
</evidence>
<keyword evidence="4" id="KW-0342">GTP-binding</keyword>
<evidence type="ECO:0000256" key="1">
    <source>
        <dbReference type="ARBA" id="ARBA00009636"/>
    </source>
</evidence>
<dbReference type="SUPFAM" id="SSF55307">
    <property type="entry name" value="Tubulin C-terminal domain-like"/>
    <property type="match status" value="1"/>
</dbReference>
<comment type="similarity">
    <text evidence="1">Belongs to the tubulin family.</text>
</comment>
<protein>
    <recommendedName>
        <fullName evidence="7">Tubulin/FtsZ 2-layer sandwich domain-containing protein</fullName>
    </recommendedName>
</protein>
<keyword evidence="3" id="KW-0547">Nucleotide-binding</keyword>
<keyword evidence="2" id="KW-0493">Microtubule</keyword>
<dbReference type="GO" id="GO:0005874">
    <property type="term" value="C:microtubule"/>
    <property type="evidence" value="ECO:0007669"/>
    <property type="project" value="UniProtKB-KW"/>
</dbReference>
<dbReference type="AlphaFoldDB" id="A0A6H5HBE7"/>
<evidence type="ECO:0000256" key="4">
    <source>
        <dbReference type="ARBA" id="ARBA00023134"/>
    </source>
</evidence>